<keyword evidence="3" id="KW-1185">Reference proteome</keyword>
<dbReference type="Gene3D" id="3.30.70.100">
    <property type="match status" value="1"/>
</dbReference>
<dbReference type="RefSeq" id="WP_077374536.1">
    <property type="nucleotide sequence ID" value="NZ_FTPD01000006.1"/>
</dbReference>
<dbReference type="SUPFAM" id="SSF54909">
    <property type="entry name" value="Dimeric alpha+beta barrel"/>
    <property type="match status" value="1"/>
</dbReference>
<protein>
    <submittedName>
        <fullName evidence="2">Antibiotic biosynthesis monooxygenase domain protein</fullName>
    </submittedName>
</protein>
<dbReference type="AlphaFoldDB" id="A0A1R3V5K4"/>
<dbReference type="Proteomes" id="UP000188388">
    <property type="component" value="Unassembled WGS sequence"/>
</dbReference>
<organism evidence="2 3">
    <name type="scientific">Mesorhizobium prunaredense</name>
    <dbReference type="NCBI Taxonomy" id="1631249"/>
    <lineage>
        <taxon>Bacteria</taxon>
        <taxon>Pseudomonadati</taxon>
        <taxon>Pseudomonadota</taxon>
        <taxon>Alphaproteobacteria</taxon>
        <taxon>Hyphomicrobiales</taxon>
        <taxon>Phyllobacteriaceae</taxon>
        <taxon>Mesorhizobium</taxon>
    </lineage>
</organism>
<sequence>MIMRVYRCTVVPGKEAEFREFGFTKGHPWLRTQPGLVAFYAGRPLPGSDDRSRCMVQIWENLTAIQTAFGEDWRNPRKLPEEARLFIESASVEHYDIADEFRS</sequence>
<reference evidence="3" key="1">
    <citation type="submission" date="2017-01" db="EMBL/GenBank/DDBJ databases">
        <authorList>
            <person name="Brunel B."/>
        </authorList>
    </citation>
    <scope>NUCLEOTIDE SEQUENCE [LARGE SCALE GENOMIC DNA]</scope>
</reference>
<dbReference type="InterPro" id="IPR011008">
    <property type="entry name" value="Dimeric_a/b-barrel"/>
</dbReference>
<keyword evidence="2" id="KW-0503">Monooxygenase</keyword>
<evidence type="ECO:0000313" key="3">
    <source>
        <dbReference type="Proteomes" id="UP000188388"/>
    </source>
</evidence>
<gene>
    <name evidence="2" type="ORF">BQ8794_140181</name>
</gene>
<dbReference type="InterPro" id="IPR007138">
    <property type="entry name" value="ABM_dom"/>
</dbReference>
<dbReference type="EMBL" id="FTPD01000006">
    <property type="protein sequence ID" value="SIT54036.1"/>
    <property type="molecule type" value="Genomic_DNA"/>
</dbReference>
<dbReference type="Pfam" id="PF03992">
    <property type="entry name" value="ABM"/>
    <property type="match status" value="1"/>
</dbReference>
<keyword evidence="2" id="KW-0560">Oxidoreductase</keyword>
<proteinExistence type="predicted"/>
<accession>A0A1R3V5K4</accession>
<evidence type="ECO:0000313" key="2">
    <source>
        <dbReference type="EMBL" id="SIT54036.1"/>
    </source>
</evidence>
<dbReference type="STRING" id="1631249.BQ8794_140181"/>
<feature type="domain" description="ABM" evidence="1">
    <location>
        <begin position="1"/>
        <end position="67"/>
    </location>
</feature>
<name>A0A1R3V5K4_9HYPH</name>
<evidence type="ECO:0000259" key="1">
    <source>
        <dbReference type="Pfam" id="PF03992"/>
    </source>
</evidence>
<dbReference type="GO" id="GO:0004497">
    <property type="term" value="F:monooxygenase activity"/>
    <property type="evidence" value="ECO:0007669"/>
    <property type="project" value="UniProtKB-KW"/>
</dbReference>